<dbReference type="InterPro" id="IPR001387">
    <property type="entry name" value="Cro/C1-type_HTH"/>
</dbReference>
<evidence type="ECO:0000256" key="3">
    <source>
        <dbReference type="ARBA" id="ARBA00023015"/>
    </source>
</evidence>
<dbReference type="NCBIfam" id="NF004471">
    <property type="entry name" value="PRK05803.1"/>
    <property type="match status" value="1"/>
</dbReference>
<keyword evidence="6 7" id="KW-0804">Transcription</keyword>
<evidence type="ECO:0000256" key="1">
    <source>
        <dbReference type="ARBA" id="ARBA00007788"/>
    </source>
</evidence>
<dbReference type="PROSITE" id="PS50943">
    <property type="entry name" value="HTH_CROC1"/>
    <property type="match status" value="1"/>
</dbReference>
<dbReference type="PIRSF" id="PIRSF000770">
    <property type="entry name" value="RNA_pol_sigma-SigE/K"/>
    <property type="match status" value="1"/>
</dbReference>
<dbReference type="SUPFAM" id="SSF88946">
    <property type="entry name" value="Sigma2 domain of RNA polymerase sigma factors"/>
    <property type="match status" value="1"/>
</dbReference>
<dbReference type="InterPro" id="IPR007630">
    <property type="entry name" value="RNA_pol_sigma70_r4"/>
</dbReference>
<evidence type="ECO:0000256" key="4">
    <source>
        <dbReference type="ARBA" id="ARBA00023082"/>
    </source>
</evidence>
<dbReference type="EMBL" id="JACRTJ010000006">
    <property type="protein sequence ID" value="MBC8598168.1"/>
    <property type="molecule type" value="Genomic_DNA"/>
</dbReference>
<evidence type="ECO:0000313" key="9">
    <source>
        <dbReference type="EMBL" id="MBC8598168.1"/>
    </source>
</evidence>
<keyword evidence="4 7" id="KW-0731">Sigma factor</keyword>
<dbReference type="PANTHER" id="PTHR30376">
    <property type="entry name" value="SIGMA FACTOR RPOH HEAT SHOCK RELATED"/>
    <property type="match status" value="1"/>
</dbReference>
<evidence type="ECO:0000256" key="7">
    <source>
        <dbReference type="RuleBase" id="RU362124"/>
    </source>
</evidence>
<dbReference type="NCBIfam" id="TIGR02937">
    <property type="entry name" value="sigma70-ECF"/>
    <property type="match status" value="1"/>
</dbReference>
<comment type="similarity">
    <text evidence="1 7">Belongs to the sigma-70 factor family.</text>
</comment>
<dbReference type="InterPro" id="IPR050813">
    <property type="entry name" value="Sigma-70_Factor"/>
</dbReference>
<dbReference type="PROSITE" id="PS00716">
    <property type="entry name" value="SIGMA70_2"/>
    <property type="match status" value="1"/>
</dbReference>
<dbReference type="InterPro" id="IPR013325">
    <property type="entry name" value="RNA_pol_sigma_r2"/>
</dbReference>
<organism evidence="9 10">
    <name type="scientific">Enterocloster hominis</name>
    <name type="common">ex Liu et al. 2021</name>
    <dbReference type="NCBI Taxonomy" id="2763663"/>
    <lineage>
        <taxon>Bacteria</taxon>
        <taxon>Bacillati</taxon>
        <taxon>Bacillota</taxon>
        <taxon>Clostridia</taxon>
        <taxon>Lachnospirales</taxon>
        <taxon>Lachnospiraceae</taxon>
        <taxon>Enterocloster</taxon>
    </lineage>
</organism>
<dbReference type="PANTHER" id="PTHR30376:SF3">
    <property type="entry name" value="RNA POLYMERASE SIGMA FACTOR RPOH"/>
    <property type="match status" value="1"/>
</dbReference>
<reference evidence="9 10" key="1">
    <citation type="submission" date="2020-08" db="EMBL/GenBank/DDBJ databases">
        <title>Genome public.</title>
        <authorList>
            <person name="Liu C."/>
            <person name="Sun Q."/>
        </authorList>
    </citation>
    <scope>NUCLEOTIDE SEQUENCE [LARGE SCALE GENOMIC DNA]</scope>
    <source>
        <strain evidence="9 10">BX10</strain>
    </source>
</reference>
<dbReference type="PROSITE" id="PS00715">
    <property type="entry name" value="SIGMA70_1"/>
    <property type="match status" value="1"/>
</dbReference>
<keyword evidence="10" id="KW-1185">Reference proteome</keyword>
<dbReference type="Pfam" id="PF04545">
    <property type="entry name" value="Sigma70_r4"/>
    <property type="match status" value="1"/>
</dbReference>
<dbReference type="Gene3D" id="1.10.10.10">
    <property type="entry name" value="Winged helix-like DNA-binding domain superfamily/Winged helix DNA-binding domain"/>
    <property type="match status" value="1"/>
</dbReference>
<comment type="function">
    <text evidence="7">Sigma factors are initiation factors that promote the attachment of RNA polymerase to specific initiation sites and are then released.</text>
</comment>
<keyword evidence="2" id="KW-0749">Sporulation</keyword>
<evidence type="ECO:0000256" key="5">
    <source>
        <dbReference type="ARBA" id="ARBA00023125"/>
    </source>
</evidence>
<keyword evidence="3 7" id="KW-0805">Transcription regulation</keyword>
<dbReference type="InterPro" id="IPR036388">
    <property type="entry name" value="WH-like_DNA-bd_sf"/>
</dbReference>
<dbReference type="PRINTS" id="PR00046">
    <property type="entry name" value="SIGMA70FCT"/>
</dbReference>
<sequence>MKTFLQPLTAREEREYLRQYKEGDREARNVLISRNMRLVAHVIKKYQNSGYETEDLLSVGTIGLIKAVDSYNMEKGSRLATYAARCVENEVLMLFRAGKKFSKEVSIYDPIGTDKDGETVSLMDILEMEGKEAVEQVILKEDVRKLYEAYEQNLKDTEKTVIRLRYGLFGSKEHTQREIAGQLGISRSYVSRLEKRAVEKLREEFQRDGYTA</sequence>
<dbReference type="InterPro" id="IPR014284">
    <property type="entry name" value="RNA_pol_sigma-70_dom"/>
</dbReference>
<accession>A0ABR7NQA2</accession>
<dbReference type="SUPFAM" id="SSF88659">
    <property type="entry name" value="Sigma3 and sigma4 domains of RNA polymerase sigma factors"/>
    <property type="match status" value="1"/>
</dbReference>
<dbReference type="RefSeq" id="WP_022274039.1">
    <property type="nucleotide sequence ID" value="NZ_JACRTJ010000006.1"/>
</dbReference>
<evidence type="ECO:0000256" key="2">
    <source>
        <dbReference type="ARBA" id="ARBA00022969"/>
    </source>
</evidence>
<gene>
    <name evidence="9" type="primary">sigK</name>
    <name evidence="9" type="ORF">H8708_02830</name>
</gene>
<dbReference type="InterPro" id="IPR013324">
    <property type="entry name" value="RNA_pol_sigma_r3/r4-like"/>
</dbReference>
<dbReference type="InterPro" id="IPR007627">
    <property type="entry name" value="RNA_pol_sigma70_r2"/>
</dbReference>
<protein>
    <recommendedName>
        <fullName evidence="7">RNA polymerase sigma factor</fullName>
    </recommendedName>
</protein>
<proteinExistence type="inferred from homology"/>
<dbReference type="CDD" id="cd06171">
    <property type="entry name" value="Sigma70_r4"/>
    <property type="match status" value="1"/>
</dbReference>
<dbReference type="Pfam" id="PF04542">
    <property type="entry name" value="Sigma70_r2"/>
    <property type="match status" value="1"/>
</dbReference>
<evidence type="ECO:0000256" key="6">
    <source>
        <dbReference type="ARBA" id="ARBA00023163"/>
    </source>
</evidence>
<evidence type="ECO:0000259" key="8">
    <source>
        <dbReference type="PROSITE" id="PS50943"/>
    </source>
</evidence>
<dbReference type="Proteomes" id="UP000647491">
    <property type="component" value="Unassembled WGS sequence"/>
</dbReference>
<keyword evidence="5 7" id="KW-0238">DNA-binding</keyword>
<comment type="caution">
    <text evidence="9">The sequence shown here is derived from an EMBL/GenBank/DDBJ whole genome shotgun (WGS) entry which is preliminary data.</text>
</comment>
<dbReference type="InterPro" id="IPR000943">
    <property type="entry name" value="RNA_pol_sigma70"/>
</dbReference>
<evidence type="ECO:0000313" key="10">
    <source>
        <dbReference type="Proteomes" id="UP000647491"/>
    </source>
</evidence>
<dbReference type="Gene3D" id="1.20.120.1810">
    <property type="match status" value="1"/>
</dbReference>
<name>A0ABR7NQA2_9FIRM</name>
<feature type="domain" description="HTH cro/C1-type" evidence="8">
    <location>
        <begin position="175"/>
        <end position="195"/>
    </location>
</feature>